<dbReference type="Proteomes" id="UP001176517">
    <property type="component" value="Unassembled WGS sequence"/>
</dbReference>
<feature type="region of interest" description="Disordered" evidence="1">
    <location>
        <begin position="528"/>
        <end position="564"/>
    </location>
</feature>
<evidence type="ECO:0000256" key="1">
    <source>
        <dbReference type="SAM" id="MobiDB-lite"/>
    </source>
</evidence>
<dbReference type="AlphaFoldDB" id="A0AAN6GI97"/>
<gene>
    <name evidence="2" type="ORF">OC846_006759</name>
</gene>
<evidence type="ECO:0000313" key="3">
    <source>
        <dbReference type="Proteomes" id="UP001176517"/>
    </source>
</evidence>
<proteinExistence type="predicted"/>
<sequence length="564" mass="62562">MEQVLTSLQTVESNSARLNSGVDQVFQDFRVQTLEPSDRQVAADCKQMEAQIANTAGFDVRTATSSVKALNELAVEMKTDIETIRILGFVFGGCSMDALPGEILCRVVQHALDDVGDETSLPERISRLVQVSADFAIAVWQVLCRKFIMFPTLNSPASHPVHHFAWLPDTLNDRRSEACFWYYHIGPDWDDIPSLALQSEWLGHVNPASMAKAHLDLRVRNYSAMGDALAWSIVQAPQWIFATAALVRMSESVYSLTTLCLRITAHEEHLRLAANIIASNTFLHTIHLEVDSILDRIASLRPDINLNKLSSADKTYAAVQKLVIRAPSCTFSYFSIARLAKRCGTARELRLISGSTNGAGSSFQWANHVLNHLPRLQFAELAHRSRRGPASLKEMVPAKLPLLIDLSLDLPEVDARFFRHLEAPMLTTLRIKTKSRIDAHGAVAPYQFPKLTFFKIHCSSSLAARISTLGFTDAATTYCLSSVDDEHDDIEGDISAELRYGIRTPDSSSPSPATSPHIWLHSPHSPTNLVLSPPHRLTPECGTARVRSRSPSPSIAAFKRKRRT</sequence>
<protein>
    <submittedName>
        <fullName evidence="2">Uncharacterized protein</fullName>
    </submittedName>
</protein>
<accession>A0AAN6GI97</accession>
<name>A0AAN6GI97_9BASI</name>
<keyword evidence="3" id="KW-1185">Reference proteome</keyword>
<reference evidence="2" key="1">
    <citation type="journal article" date="2023" name="PhytoFront">
        <title>Draft Genome Resources of Seven Strains of Tilletia horrida, Causal Agent of Kernel Smut of Rice.</title>
        <authorList>
            <person name="Khanal S."/>
            <person name="Antony Babu S."/>
            <person name="Zhou X.G."/>
        </authorList>
    </citation>
    <scope>NUCLEOTIDE SEQUENCE</scope>
    <source>
        <strain evidence="2">TX6</strain>
    </source>
</reference>
<organism evidence="2 3">
    <name type="scientific">Tilletia horrida</name>
    <dbReference type="NCBI Taxonomy" id="155126"/>
    <lineage>
        <taxon>Eukaryota</taxon>
        <taxon>Fungi</taxon>
        <taxon>Dikarya</taxon>
        <taxon>Basidiomycota</taxon>
        <taxon>Ustilaginomycotina</taxon>
        <taxon>Exobasidiomycetes</taxon>
        <taxon>Tilletiales</taxon>
        <taxon>Tilletiaceae</taxon>
        <taxon>Tilletia</taxon>
    </lineage>
</organism>
<evidence type="ECO:0000313" key="2">
    <source>
        <dbReference type="EMBL" id="KAK0542375.1"/>
    </source>
</evidence>
<comment type="caution">
    <text evidence="2">The sequence shown here is derived from an EMBL/GenBank/DDBJ whole genome shotgun (WGS) entry which is preliminary data.</text>
</comment>
<dbReference type="EMBL" id="JAPDMZ010000541">
    <property type="protein sequence ID" value="KAK0542375.1"/>
    <property type="molecule type" value="Genomic_DNA"/>
</dbReference>